<comment type="caution">
    <text evidence="2">The sequence shown here is derived from an EMBL/GenBank/DDBJ whole genome shotgun (WGS) entry which is preliminary data.</text>
</comment>
<feature type="region of interest" description="Disordered" evidence="1">
    <location>
        <begin position="93"/>
        <end position="113"/>
    </location>
</feature>
<feature type="non-terminal residue" evidence="2">
    <location>
        <position position="113"/>
    </location>
</feature>
<evidence type="ECO:0000313" key="3">
    <source>
        <dbReference type="Proteomes" id="UP001519460"/>
    </source>
</evidence>
<reference evidence="2 3" key="1">
    <citation type="journal article" date="2023" name="Sci. Data">
        <title>Genome assembly of the Korean intertidal mud-creeper Batillaria attramentaria.</title>
        <authorList>
            <person name="Patra A.K."/>
            <person name="Ho P.T."/>
            <person name="Jun S."/>
            <person name="Lee S.J."/>
            <person name="Kim Y."/>
            <person name="Won Y.J."/>
        </authorList>
    </citation>
    <scope>NUCLEOTIDE SEQUENCE [LARGE SCALE GENOMIC DNA]</scope>
    <source>
        <strain evidence="2">Wonlab-2016</strain>
    </source>
</reference>
<evidence type="ECO:0000313" key="2">
    <source>
        <dbReference type="EMBL" id="KAK7500863.1"/>
    </source>
</evidence>
<dbReference type="EMBL" id="JACVVK020000034">
    <property type="protein sequence ID" value="KAK7500863.1"/>
    <property type="molecule type" value="Genomic_DNA"/>
</dbReference>
<accession>A0ABD0LNR7</accession>
<name>A0ABD0LNR7_9CAEN</name>
<evidence type="ECO:0000256" key="1">
    <source>
        <dbReference type="SAM" id="MobiDB-lite"/>
    </source>
</evidence>
<organism evidence="2 3">
    <name type="scientific">Batillaria attramentaria</name>
    <dbReference type="NCBI Taxonomy" id="370345"/>
    <lineage>
        <taxon>Eukaryota</taxon>
        <taxon>Metazoa</taxon>
        <taxon>Spiralia</taxon>
        <taxon>Lophotrochozoa</taxon>
        <taxon>Mollusca</taxon>
        <taxon>Gastropoda</taxon>
        <taxon>Caenogastropoda</taxon>
        <taxon>Sorbeoconcha</taxon>
        <taxon>Cerithioidea</taxon>
        <taxon>Batillariidae</taxon>
        <taxon>Batillaria</taxon>
    </lineage>
</organism>
<protein>
    <submittedName>
        <fullName evidence="2">Uncharacterized protein</fullName>
    </submittedName>
</protein>
<dbReference type="AlphaFoldDB" id="A0ABD0LNR7"/>
<proteinExistence type="predicted"/>
<keyword evidence="3" id="KW-1185">Reference proteome</keyword>
<sequence>LTAARCVFVDRPQTRCDIRNSEDVRRGIEGADVVYHMASYGMSGREQVGVNIVSYSRTTVQNYFSTNEKGRGRGALNGQVLNKRRVCNLISGRNIPGEEQTQPSFCGSENEGE</sequence>
<dbReference type="Proteomes" id="UP001519460">
    <property type="component" value="Unassembled WGS sequence"/>
</dbReference>
<feature type="non-terminal residue" evidence="2">
    <location>
        <position position="1"/>
    </location>
</feature>
<gene>
    <name evidence="2" type="ORF">BaRGS_00007743</name>
</gene>